<dbReference type="PROSITE" id="PS51294">
    <property type="entry name" value="HTH_MYB"/>
    <property type="match status" value="1"/>
</dbReference>
<evidence type="ECO:0000259" key="3">
    <source>
        <dbReference type="PROSITE" id="PS51293"/>
    </source>
</evidence>
<dbReference type="RefSeq" id="XP_002181446.1">
    <property type="nucleotide sequence ID" value="XM_002181410.1"/>
</dbReference>
<sequence>MASSNSPGAAVVIPFEPTSKDVVLSSSEPENHHLGNVFFHHLLQSLRNMPNLQSTASRVVDAVCDERQGRFLNVLPNTTEQEVRLCTVLTRDEATARVYQALQQSQIVSGRTPPTKRARVQRKGEATNLPVSPTSTTTKRGPDEISLKVRCRFRRNVYRIVNGNNPASRIHPYAIELLEAVCNQAFSNVIQHAFQQVGLRYTNGGEEEPEEHRIMRLQMRQRFVAALEANIPTLDFAKTLVRSWDGELICRPEAETIPSKALDVETDVQTVTSENPPTFSKSESCNDLLQAREEEVTKTSTSSRASKIKAPKNVSSISMENPTIAANQVGTLQNSVSQHPQQHATKSAKSLPIPRNASSAQCLISPLTDGPLKLSPLTSRTKPAASSFLSSLVTSPIRKSSSTPSKMMFKRESFDDLDENDVMQGLDFLDDTHHDLGDGFLLHDALAADLGSPEPLHFEGNHVGSTTPPLPISPLATLDPNTTEERTGKWTIVEKRAFLRGLERYGAGRWKQICDMIPTRSYGQVKSMGRFVVKRYNLSKNERPTGPVVHFLQKP</sequence>
<feature type="domain" description="SANT" evidence="3">
    <location>
        <begin position="485"/>
        <end position="537"/>
    </location>
</feature>
<dbReference type="InterPro" id="IPR009057">
    <property type="entry name" value="Homeodomain-like_sf"/>
</dbReference>
<proteinExistence type="predicted"/>
<dbReference type="Pfam" id="PF00249">
    <property type="entry name" value="Myb_DNA-binding"/>
    <property type="match status" value="1"/>
</dbReference>
<keyword evidence="6" id="KW-1185">Reference proteome</keyword>
<dbReference type="CDD" id="cd00167">
    <property type="entry name" value="SANT"/>
    <property type="match status" value="1"/>
</dbReference>
<dbReference type="PaxDb" id="2850-Phatr47205"/>
<dbReference type="Proteomes" id="UP000000759">
    <property type="component" value="Chromosome 12"/>
</dbReference>
<dbReference type="OrthoDB" id="614923at2759"/>
<dbReference type="InParanoid" id="B7G2U7"/>
<feature type="domain" description="Myb-like" evidence="2">
    <location>
        <begin position="482"/>
        <end position="533"/>
    </location>
</feature>
<dbReference type="SMART" id="SM00717">
    <property type="entry name" value="SANT"/>
    <property type="match status" value="1"/>
</dbReference>
<feature type="compositionally biased region" description="Polar residues" evidence="1">
    <location>
        <begin position="129"/>
        <end position="139"/>
    </location>
</feature>
<evidence type="ECO:0000259" key="2">
    <source>
        <dbReference type="PROSITE" id="PS50090"/>
    </source>
</evidence>
<dbReference type="KEGG" id="pti:PHATRDRAFT_47205"/>
<organism evidence="5 6">
    <name type="scientific">Phaeodactylum tricornutum (strain CCAP 1055/1)</name>
    <dbReference type="NCBI Taxonomy" id="556484"/>
    <lineage>
        <taxon>Eukaryota</taxon>
        <taxon>Sar</taxon>
        <taxon>Stramenopiles</taxon>
        <taxon>Ochrophyta</taxon>
        <taxon>Bacillariophyta</taxon>
        <taxon>Bacillariophyceae</taxon>
        <taxon>Bacillariophycidae</taxon>
        <taxon>Naviculales</taxon>
        <taxon>Phaeodactylaceae</taxon>
        <taxon>Phaeodactylum</taxon>
    </lineage>
</organism>
<dbReference type="GeneID" id="7202191"/>
<reference evidence="6" key="2">
    <citation type="submission" date="2008-08" db="EMBL/GenBank/DDBJ databases">
        <authorList>
            <consortium name="Diatom Consortium"/>
            <person name="Grigoriev I."/>
            <person name="Grimwood J."/>
            <person name="Kuo A."/>
            <person name="Otillar R.P."/>
            <person name="Salamov A."/>
            <person name="Detter J.C."/>
            <person name="Lindquist E."/>
            <person name="Shapiro H."/>
            <person name="Lucas S."/>
            <person name="Glavina del Rio T."/>
            <person name="Pitluck S."/>
            <person name="Rokhsar D."/>
            <person name="Bowler C."/>
        </authorList>
    </citation>
    <scope>GENOME REANNOTATION</scope>
    <source>
        <strain evidence="6">CCAP 1055/1</strain>
    </source>
</reference>
<evidence type="ECO:0000313" key="5">
    <source>
        <dbReference type="EMBL" id="EEC47369.1"/>
    </source>
</evidence>
<protein>
    <submittedName>
        <fullName evidence="5">Uncharacterized protein</fullName>
    </submittedName>
</protein>
<feature type="region of interest" description="Disordered" evidence="1">
    <location>
        <begin position="109"/>
        <end position="142"/>
    </location>
</feature>
<evidence type="ECO:0000256" key="1">
    <source>
        <dbReference type="SAM" id="MobiDB-lite"/>
    </source>
</evidence>
<gene>
    <name evidence="5" type="ORF">PHATRDRAFT_47205</name>
</gene>
<dbReference type="HOGENOM" id="CLU_491339_0_0_1"/>
<dbReference type="AlphaFoldDB" id="B7G2U7"/>
<name>B7G2U7_PHATC</name>
<dbReference type="InterPro" id="IPR001005">
    <property type="entry name" value="SANT/Myb"/>
</dbReference>
<feature type="domain" description="HTH myb-type" evidence="4">
    <location>
        <begin position="482"/>
        <end position="527"/>
    </location>
</feature>
<evidence type="ECO:0000313" key="6">
    <source>
        <dbReference type="Proteomes" id="UP000000759"/>
    </source>
</evidence>
<dbReference type="PROSITE" id="PS50090">
    <property type="entry name" value="MYB_LIKE"/>
    <property type="match status" value="1"/>
</dbReference>
<dbReference type="Gene3D" id="1.10.10.60">
    <property type="entry name" value="Homeodomain-like"/>
    <property type="match status" value="1"/>
</dbReference>
<dbReference type="PROSITE" id="PS51293">
    <property type="entry name" value="SANT"/>
    <property type="match status" value="1"/>
</dbReference>
<dbReference type="EMBL" id="CM000614">
    <property type="protein sequence ID" value="EEC47369.1"/>
    <property type="molecule type" value="Genomic_DNA"/>
</dbReference>
<evidence type="ECO:0000259" key="4">
    <source>
        <dbReference type="PROSITE" id="PS51294"/>
    </source>
</evidence>
<dbReference type="InterPro" id="IPR017884">
    <property type="entry name" value="SANT_dom"/>
</dbReference>
<reference evidence="5 6" key="1">
    <citation type="journal article" date="2008" name="Nature">
        <title>The Phaeodactylum genome reveals the evolutionary history of diatom genomes.</title>
        <authorList>
            <person name="Bowler C."/>
            <person name="Allen A.E."/>
            <person name="Badger J.H."/>
            <person name="Grimwood J."/>
            <person name="Jabbari K."/>
            <person name="Kuo A."/>
            <person name="Maheswari U."/>
            <person name="Martens C."/>
            <person name="Maumus F."/>
            <person name="Otillar R.P."/>
            <person name="Rayko E."/>
            <person name="Salamov A."/>
            <person name="Vandepoele K."/>
            <person name="Beszteri B."/>
            <person name="Gruber A."/>
            <person name="Heijde M."/>
            <person name="Katinka M."/>
            <person name="Mock T."/>
            <person name="Valentin K."/>
            <person name="Verret F."/>
            <person name="Berges J.A."/>
            <person name="Brownlee C."/>
            <person name="Cadoret J.P."/>
            <person name="Chiovitti A."/>
            <person name="Choi C.J."/>
            <person name="Coesel S."/>
            <person name="De Martino A."/>
            <person name="Detter J.C."/>
            <person name="Durkin C."/>
            <person name="Falciatore A."/>
            <person name="Fournet J."/>
            <person name="Haruta M."/>
            <person name="Huysman M.J."/>
            <person name="Jenkins B.D."/>
            <person name="Jiroutova K."/>
            <person name="Jorgensen R.E."/>
            <person name="Joubert Y."/>
            <person name="Kaplan A."/>
            <person name="Kroger N."/>
            <person name="Kroth P.G."/>
            <person name="La Roche J."/>
            <person name="Lindquist E."/>
            <person name="Lommer M."/>
            <person name="Martin-Jezequel V."/>
            <person name="Lopez P.J."/>
            <person name="Lucas S."/>
            <person name="Mangogna M."/>
            <person name="McGinnis K."/>
            <person name="Medlin L.K."/>
            <person name="Montsant A."/>
            <person name="Oudot-Le Secq M.P."/>
            <person name="Napoli C."/>
            <person name="Obornik M."/>
            <person name="Parker M.S."/>
            <person name="Petit J.L."/>
            <person name="Porcel B.M."/>
            <person name="Poulsen N."/>
            <person name="Robison M."/>
            <person name="Rychlewski L."/>
            <person name="Rynearson T.A."/>
            <person name="Schmutz J."/>
            <person name="Shapiro H."/>
            <person name="Siaut M."/>
            <person name="Stanley M."/>
            <person name="Sussman M.R."/>
            <person name="Taylor A.R."/>
            <person name="Vardi A."/>
            <person name="von Dassow P."/>
            <person name="Vyverman W."/>
            <person name="Willis A."/>
            <person name="Wyrwicz L.S."/>
            <person name="Rokhsar D.S."/>
            <person name="Weissenbach J."/>
            <person name="Armbrust E.V."/>
            <person name="Green B.R."/>
            <person name="Van de Peer Y."/>
            <person name="Grigoriev I.V."/>
        </authorList>
    </citation>
    <scope>NUCLEOTIDE SEQUENCE [LARGE SCALE GENOMIC DNA]</scope>
    <source>
        <strain evidence="5 6">CCAP 1055/1</strain>
    </source>
</reference>
<dbReference type="InterPro" id="IPR017930">
    <property type="entry name" value="Myb_dom"/>
</dbReference>
<dbReference type="SUPFAM" id="SSF46689">
    <property type="entry name" value="Homeodomain-like"/>
    <property type="match status" value="1"/>
</dbReference>
<accession>B7G2U7</accession>